<comment type="caution">
    <text evidence="1">The sequence shown here is derived from an EMBL/GenBank/DDBJ whole genome shotgun (WGS) entry which is preliminary data.</text>
</comment>
<dbReference type="EMBL" id="JAKKPZ010000380">
    <property type="protein sequence ID" value="KAI1695708.1"/>
    <property type="molecule type" value="Genomic_DNA"/>
</dbReference>
<reference evidence="1" key="1">
    <citation type="submission" date="2022-01" db="EMBL/GenBank/DDBJ databases">
        <title>Genome Sequence Resource for Two Populations of Ditylenchus destructor, the Migratory Endoparasitic Phytonematode.</title>
        <authorList>
            <person name="Zhang H."/>
            <person name="Lin R."/>
            <person name="Xie B."/>
        </authorList>
    </citation>
    <scope>NUCLEOTIDE SEQUENCE</scope>
    <source>
        <strain evidence="1">BazhouSP</strain>
    </source>
</reference>
<protein>
    <submittedName>
        <fullName evidence="1">Uncharacterized protein</fullName>
    </submittedName>
</protein>
<proteinExistence type="predicted"/>
<name>A0AAD4MJN9_9BILA</name>
<evidence type="ECO:0000313" key="2">
    <source>
        <dbReference type="Proteomes" id="UP001201812"/>
    </source>
</evidence>
<dbReference type="SUPFAM" id="SSF50494">
    <property type="entry name" value="Trypsin-like serine proteases"/>
    <property type="match status" value="1"/>
</dbReference>
<gene>
    <name evidence="1" type="ORF">DdX_19443</name>
</gene>
<dbReference type="AlphaFoldDB" id="A0AAD4MJN9"/>
<evidence type="ECO:0000313" key="1">
    <source>
        <dbReference type="EMBL" id="KAI1695708.1"/>
    </source>
</evidence>
<accession>A0AAD4MJN9</accession>
<dbReference type="InterPro" id="IPR009003">
    <property type="entry name" value="Peptidase_S1_PA"/>
</dbReference>
<keyword evidence="2" id="KW-1185">Reference proteome</keyword>
<dbReference type="Proteomes" id="UP001201812">
    <property type="component" value="Unassembled WGS sequence"/>
</dbReference>
<organism evidence="1 2">
    <name type="scientific">Ditylenchus destructor</name>
    <dbReference type="NCBI Taxonomy" id="166010"/>
    <lineage>
        <taxon>Eukaryota</taxon>
        <taxon>Metazoa</taxon>
        <taxon>Ecdysozoa</taxon>
        <taxon>Nematoda</taxon>
        <taxon>Chromadorea</taxon>
        <taxon>Rhabditida</taxon>
        <taxon>Tylenchina</taxon>
        <taxon>Tylenchomorpha</taxon>
        <taxon>Sphaerularioidea</taxon>
        <taxon>Anguinidae</taxon>
        <taxon>Anguininae</taxon>
        <taxon>Ditylenchus</taxon>
    </lineage>
</organism>
<sequence length="113" mass="13008">MGKYVQYKRGYSGSIIGKKWILSSTFSPLHDPTKELEKYYVITGARDLYRLQTAGPMVSMYTVKNITVHPKYLIDKDAEFSVNLIESTYMTKPGEKKEERSRPVYALSLSLFL</sequence>